<reference evidence="1 2" key="1">
    <citation type="journal article" date="2013" name="Int. J. Syst. Evol. Microbiol.">
        <title>Chryseobacterium angstadtii sp. nov., isolated from a newt tank.</title>
        <authorList>
            <person name="Kirk K.E."/>
            <person name="Hoffman J.A."/>
            <person name="Smith K.A."/>
            <person name="Strahan B.L."/>
            <person name="Failor K.C."/>
            <person name="Krebs J.E."/>
            <person name="Gale A.N."/>
            <person name="Do T.D."/>
            <person name="Sontag T.C."/>
            <person name="Batties A.M."/>
            <person name="Mistiszyn K."/>
            <person name="Newman J.D."/>
        </authorList>
    </citation>
    <scope>NUCLEOTIDE SEQUENCE [LARGE SCALE GENOMIC DNA]</scope>
    <source>
        <strain evidence="1 2">KM</strain>
    </source>
</reference>
<evidence type="ECO:0008006" key="3">
    <source>
        <dbReference type="Google" id="ProtNLM"/>
    </source>
</evidence>
<protein>
    <recommendedName>
        <fullName evidence="3">SMP-30/Gluconolactonase/LRE-like region domain-containing protein</fullName>
    </recommendedName>
</protein>
<dbReference type="Proteomes" id="UP000036261">
    <property type="component" value="Unassembled WGS sequence"/>
</dbReference>
<dbReference type="InterPro" id="IPR053224">
    <property type="entry name" value="Sensory_adhesion_molecule"/>
</dbReference>
<gene>
    <name evidence="1" type="ORF">ACM46_15250</name>
</gene>
<dbReference type="AlphaFoldDB" id="A0A0J7I630"/>
<accession>A0A0J7I630</accession>
<name>A0A0J7I630_9FLAO</name>
<evidence type="ECO:0000313" key="1">
    <source>
        <dbReference type="EMBL" id="KMQ61384.1"/>
    </source>
</evidence>
<sequence length="348" mass="36910">MINDKQNKTNLMNKKINSLAGFLLAAVVVSLSSCSDDKENNSETSAVPLLENYSLKSEGIYPESVDFDHKNNRFVISSFNKGMVYTLSPDGKTLSPLVNDANLIAALGIYTDETNDRIIIASGDAGASEKSGANGSTAGKIAYVGIYNAKTGSIIKGINLKPLTSAGAFPNDIATDANGNIYITDSFSPVIYKIDKDYNASVFVTNPAFAAPSGSFGLNGIVYHKDGYLIAAHTQGNKLFKITISNGSVTEITGLDNAFKAPDGLEWSGNHLIVVENGLAEGKVHLLSSTSNWAAASKVKEMAIGQTEFPTSAYAADNGTIYVLNSYLGKLLGGDKTQADYQIKGIKF</sequence>
<dbReference type="PANTHER" id="PTHR31460">
    <property type="match status" value="1"/>
</dbReference>
<dbReference type="PANTHER" id="PTHR31460:SF3">
    <property type="entry name" value="MESOCENTIN"/>
    <property type="match status" value="1"/>
</dbReference>
<dbReference type="STRING" id="558151.ACM46_15250"/>
<dbReference type="EMBL" id="LFND01000005">
    <property type="protein sequence ID" value="KMQ61384.1"/>
    <property type="molecule type" value="Genomic_DNA"/>
</dbReference>
<dbReference type="PROSITE" id="PS51257">
    <property type="entry name" value="PROKAR_LIPOPROTEIN"/>
    <property type="match status" value="1"/>
</dbReference>
<dbReference type="InterPro" id="IPR011042">
    <property type="entry name" value="6-blade_b-propeller_TolB-like"/>
</dbReference>
<comment type="caution">
    <text evidence="1">The sequence shown here is derived from an EMBL/GenBank/DDBJ whole genome shotgun (WGS) entry which is preliminary data.</text>
</comment>
<keyword evidence="2" id="KW-1185">Reference proteome</keyword>
<dbReference type="Gene3D" id="2.120.10.30">
    <property type="entry name" value="TolB, C-terminal domain"/>
    <property type="match status" value="1"/>
</dbReference>
<dbReference type="PATRIC" id="fig|558151.6.peg.3224"/>
<dbReference type="SUPFAM" id="SSF63829">
    <property type="entry name" value="Calcium-dependent phosphotriesterase"/>
    <property type="match status" value="1"/>
</dbReference>
<proteinExistence type="predicted"/>
<organism evidence="1 2">
    <name type="scientific">Chryseobacterium angstadtii</name>
    <dbReference type="NCBI Taxonomy" id="558151"/>
    <lineage>
        <taxon>Bacteria</taxon>
        <taxon>Pseudomonadati</taxon>
        <taxon>Bacteroidota</taxon>
        <taxon>Flavobacteriia</taxon>
        <taxon>Flavobacteriales</taxon>
        <taxon>Weeksellaceae</taxon>
        <taxon>Chryseobacterium group</taxon>
        <taxon>Chryseobacterium</taxon>
    </lineage>
</organism>
<evidence type="ECO:0000313" key="2">
    <source>
        <dbReference type="Proteomes" id="UP000036261"/>
    </source>
</evidence>